<feature type="region of interest" description="Disordered" evidence="1">
    <location>
        <begin position="1"/>
        <end position="53"/>
    </location>
</feature>
<dbReference type="AlphaFoldDB" id="A0A6P1YHS5"/>
<proteinExistence type="predicted"/>
<dbReference type="KEGG" id="apra:G3A50_02140"/>
<feature type="compositionally biased region" description="Gly residues" evidence="1">
    <location>
        <begin position="1"/>
        <end position="12"/>
    </location>
</feature>
<name>A0A6P1YHS5_9HYPH</name>
<dbReference type="Proteomes" id="UP000464751">
    <property type="component" value="Chromosome"/>
</dbReference>
<evidence type="ECO:0000313" key="3">
    <source>
        <dbReference type="Proteomes" id="UP000464751"/>
    </source>
</evidence>
<evidence type="ECO:0000313" key="2">
    <source>
        <dbReference type="EMBL" id="QIB32635.1"/>
    </source>
</evidence>
<evidence type="ECO:0000256" key="1">
    <source>
        <dbReference type="SAM" id="MobiDB-lite"/>
    </source>
</evidence>
<dbReference type="EMBL" id="CP048630">
    <property type="protein sequence ID" value="QIB32635.1"/>
    <property type="molecule type" value="Genomic_DNA"/>
</dbReference>
<dbReference type="InterPro" id="IPR019056">
    <property type="entry name" value="Phage_TAC_6"/>
</dbReference>
<organism evidence="2 3">
    <name type="scientific">Ancylobacter pratisalsi</name>
    <dbReference type="NCBI Taxonomy" id="1745854"/>
    <lineage>
        <taxon>Bacteria</taxon>
        <taxon>Pseudomonadati</taxon>
        <taxon>Pseudomonadota</taxon>
        <taxon>Alphaproteobacteria</taxon>
        <taxon>Hyphomicrobiales</taxon>
        <taxon>Xanthobacteraceae</taxon>
        <taxon>Ancylobacter</taxon>
    </lineage>
</organism>
<sequence>MPDGPRGCGQGDEGAHPERPAGLQDGVSGRDDAARGYPRGKRGSRRGEHGPIPWRRWQQFAFGALGWPPAVFWAATLNEFFAAHDGWCEVNGIKKRIDPPSRERLEELQRRYG</sequence>
<protein>
    <submittedName>
        <fullName evidence="2">Phage tail assembly chaperone</fullName>
    </submittedName>
</protein>
<accession>A0A6P1YHS5</accession>
<keyword evidence="3" id="KW-1185">Reference proteome</keyword>
<reference evidence="2 3" key="1">
    <citation type="submission" date="2020-02" db="EMBL/GenBank/DDBJ databases">
        <authorList>
            <person name="Li G."/>
        </authorList>
    </citation>
    <scope>NUCLEOTIDE SEQUENCE [LARGE SCALE GENOMIC DNA]</scope>
    <source>
        <strain evidence="2 3">DSM 102029</strain>
    </source>
</reference>
<gene>
    <name evidence="2" type="ORF">G3A50_02140</name>
</gene>
<dbReference type="Pfam" id="PF09550">
    <property type="entry name" value="Phage_TAC_6"/>
    <property type="match status" value="1"/>
</dbReference>